<keyword evidence="4" id="KW-1003">Cell membrane</keyword>
<evidence type="ECO:0000256" key="8">
    <source>
        <dbReference type="ARBA" id="ARBA00022692"/>
    </source>
</evidence>
<dbReference type="RefSeq" id="WP_071933298.1">
    <property type="nucleotide sequence ID" value="NZ_CP016804.1"/>
</dbReference>
<keyword evidence="11 14" id="KW-0472">Membrane</keyword>
<keyword evidence="7" id="KW-0701">S-layer</keyword>
<evidence type="ECO:0000259" key="15">
    <source>
        <dbReference type="Pfam" id="PF18204"/>
    </source>
</evidence>
<gene>
    <name evidence="17" type="ORF">HSR6_1612</name>
</gene>
<organism evidence="17 18">
    <name type="scientific">Halodesulfurarchaeum formicicum</name>
    <dbReference type="NCBI Taxonomy" id="1873524"/>
    <lineage>
        <taxon>Archaea</taxon>
        <taxon>Methanobacteriati</taxon>
        <taxon>Methanobacteriota</taxon>
        <taxon>Stenosarchaea group</taxon>
        <taxon>Halobacteria</taxon>
        <taxon>Halobacteriales</taxon>
        <taxon>Halobacteriaceae</taxon>
        <taxon>Halodesulfurarchaeum</taxon>
    </lineage>
</organism>
<keyword evidence="5" id="KW-0134">Cell wall</keyword>
<evidence type="ECO:0000256" key="10">
    <source>
        <dbReference type="ARBA" id="ARBA00022989"/>
    </source>
</evidence>
<dbReference type="EMBL" id="CP016804">
    <property type="protein sequence ID" value="APE96052.1"/>
    <property type="molecule type" value="Genomic_DNA"/>
</dbReference>
<dbReference type="Pfam" id="PF18204">
    <property type="entry name" value="PGF-CTERM"/>
    <property type="match status" value="1"/>
</dbReference>
<name>A0A1J1AD24_9EURY</name>
<dbReference type="Pfam" id="PF25162">
    <property type="entry name" value="DUF7827"/>
    <property type="match status" value="1"/>
</dbReference>
<reference evidence="18" key="1">
    <citation type="submission" date="2016-08" db="EMBL/GenBank/DDBJ databases">
        <title>Discovery of first anaerobic lithoheterotrophic haloarchae widely represented in hypersaline habitats.</title>
        <authorList>
            <person name="Sorokin D.Y."/>
            <person name="Kublanov I.V."/>
            <person name="Roman P."/>
            <person name="Sinninghe Damste J.S."/>
            <person name="Golyshin P.N."/>
            <person name="Rojo D."/>
            <person name="Ciordia S."/>
            <person name="Mena Md.C."/>
            <person name="Ferrer M."/>
            <person name="Smedile F."/>
            <person name="Messina E."/>
            <person name="La Cono V."/>
            <person name="Yakimov M.M."/>
        </authorList>
    </citation>
    <scope>NUCLEOTIDE SEQUENCE [LARGE SCALE GENOMIC DNA]</scope>
    <source>
        <strain evidence="18">HSR6</strain>
    </source>
</reference>
<dbReference type="InterPro" id="IPR057149">
    <property type="entry name" value="DUF7827"/>
</dbReference>
<evidence type="ECO:0000256" key="5">
    <source>
        <dbReference type="ARBA" id="ARBA00022512"/>
    </source>
</evidence>
<evidence type="ECO:0000256" key="4">
    <source>
        <dbReference type="ARBA" id="ARBA00022475"/>
    </source>
</evidence>
<evidence type="ECO:0000256" key="14">
    <source>
        <dbReference type="SAM" id="Phobius"/>
    </source>
</evidence>
<dbReference type="InterPro" id="IPR026452">
    <property type="entry name" value="Surf_glycop_sig_pep"/>
</dbReference>
<protein>
    <recommendedName>
        <fullName evidence="19">PGF-CTERM sorting domain-containing protein</fullName>
    </recommendedName>
</protein>
<evidence type="ECO:0000313" key="17">
    <source>
        <dbReference type="EMBL" id="APE96052.1"/>
    </source>
</evidence>
<keyword evidence="6" id="KW-0964">Secreted</keyword>
<sequence length="894" mass="94621">MTSNNGKLRALFLAALMVLSITVGSIAFAGGAAAAVQGDNGGAEVVTVTDGTASQNVTFNVTNGTDIVADGGNVVNISFTETNGISFDGATASATLTNASGNEVSAINAEVVNDYGADDVNAVNITITENSLNASNYEDGDELQVDVTLTGLGVSDAEHGDATYTLTNDAYDVSDLELDFTVADDSAQGTQYLGQYLSAATNNLVAADTELRSVDDGEVGNLEQVLTVFSDQTSVDTSDLAAGQYVITDNASGTEIGSDDVRFELVQQDLDAEWDEESIENEGDDTETFVELSSSLRNDYNVIVSADNLDHEDLTDIFTEDTSSPYASEDDDEIVIEDADGEISADFDGISTGSYSFNFEVVDSTASASASIDVEEEATGELGLDETSVTQQQGDVAYIPVTFQDTETGQLVIGDVSDNNYQANISIDSGGEDLVTVAFNTMEAGNDTIGDAVWIADDDTDAEITDESEIVAGDDDKFADVLDTGDYQLSVKSGESGTNGANTIDQSDNVGTLWIEERSTDSMNVWTASSSNAGDIETIDDVTTAVEDGQLTQTETVAMDDEVVLEISASGLNGFMLDSSFEDGVVTDEFYTALQGAENETFNITFEQAAPGANRDAETLNLADLDKEDLTVFYDESGDNYYVLVNQVDLADSDNADHLSTLEDEEEYEVSFDVQDDWLLQYAADYSGPDTYDGDEDSLEDEYETVTASVTFEDITASFDLTDVEGTDYIVVEAAEEQEITGTTNIAPGSEVTIRASGTGDARFVEEKTELVVAEDGSFAGTFDFSEQSDGDEFEASLRGDLLNDDDGDNFAADGLVQEAQPADTTTEEPADTTTEEPADTTTTTEEPADTTTEAPADTTTEAPTETPTETPGFTMGLALVALLGAALLALRRN</sequence>
<evidence type="ECO:0000313" key="18">
    <source>
        <dbReference type="Proteomes" id="UP000186165"/>
    </source>
</evidence>
<evidence type="ECO:0000256" key="1">
    <source>
        <dbReference type="ARBA" id="ARBA00004236"/>
    </source>
</evidence>
<keyword evidence="8 14" id="KW-0812">Transmembrane</keyword>
<dbReference type="NCBIfam" id="NF045517">
    <property type="entry name" value="halo_surf_dom"/>
    <property type="match status" value="1"/>
</dbReference>
<dbReference type="Proteomes" id="UP000186165">
    <property type="component" value="Chromosome"/>
</dbReference>
<evidence type="ECO:0000256" key="3">
    <source>
        <dbReference type="ARBA" id="ARBA00009327"/>
    </source>
</evidence>
<evidence type="ECO:0000256" key="11">
    <source>
        <dbReference type="ARBA" id="ARBA00023136"/>
    </source>
</evidence>
<feature type="compositionally biased region" description="Low complexity" evidence="13">
    <location>
        <begin position="840"/>
        <end position="873"/>
    </location>
</feature>
<dbReference type="InterPro" id="IPR026371">
    <property type="entry name" value="PGF_CTERM"/>
</dbReference>
<dbReference type="GO" id="GO:0005886">
    <property type="term" value="C:plasma membrane"/>
    <property type="evidence" value="ECO:0007669"/>
    <property type="project" value="UniProtKB-SubCell"/>
</dbReference>
<dbReference type="OrthoDB" id="325633at2157"/>
<feature type="compositionally biased region" description="Acidic residues" evidence="13">
    <location>
        <begin position="826"/>
        <end position="839"/>
    </location>
</feature>
<dbReference type="KEGG" id="hhsr:HSR6_1612"/>
<keyword evidence="12" id="KW-0325">Glycoprotein</keyword>
<evidence type="ECO:0000256" key="6">
    <source>
        <dbReference type="ARBA" id="ARBA00022525"/>
    </source>
</evidence>
<feature type="domain" description="DUF7827" evidence="16">
    <location>
        <begin position="374"/>
        <end position="494"/>
    </location>
</feature>
<comment type="subcellular location">
    <subcellularLocation>
        <location evidence="1">Cell membrane</location>
    </subcellularLocation>
    <subcellularLocation>
        <location evidence="2">Secreted</location>
        <location evidence="2">Cell wall</location>
        <location evidence="2">S-layer</location>
    </subcellularLocation>
</comment>
<evidence type="ECO:0000256" key="2">
    <source>
        <dbReference type="ARBA" id="ARBA00004237"/>
    </source>
</evidence>
<keyword evidence="10 14" id="KW-1133">Transmembrane helix</keyword>
<keyword evidence="9" id="KW-0732">Signal</keyword>
<proteinExistence type="inferred from homology"/>
<feature type="domain" description="PGF-CTERM archaeal protein-sorting signal" evidence="15">
    <location>
        <begin position="871"/>
        <end position="893"/>
    </location>
</feature>
<comment type="similarity">
    <text evidence="3">Belongs to the halobacterial S-layer protein family.</text>
</comment>
<feature type="transmembrane region" description="Helical" evidence="14">
    <location>
        <begin position="873"/>
        <end position="891"/>
    </location>
</feature>
<dbReference type="GeneID" id="30418140"/>
<evidence type="ECO:0000256" key="13">
    <source>
        <dbReference type="SAM" id="MobiDB-lite"/>
    </source>
</evidence>
<feature type="region of interest" description="Disordered" evidence="13">
    <location>
        <begin position="799"/>
        <end position="873"/>
    </location>
</feature>
<evidence type="ECO:0000259" key="16">
    <source>
        <dbReference type="Pfam" id="PF25162"/>
    </source>
</evidence>
<accession>A0A1J1AD24</accession>
<evidence type="ECO:0000256" key="9">
    <source>
        <dbReference type="ARBA" id="ARBA00022729"/>
    </source>
</evidence>
<keyword evidence="18" id="KW-1185">Reference proteome</keyword>
<dbReference type="NCBIfam" id="TIGR04207">
    <property type="entry name" value="halo_sig_pep"/>
    <property type="match status" value="1"/>
</dbReference>
<dbReference type="GO" id="GO:0030115">
    <property type="term" value="C:S-layer"/>
    <property type="evidence" value="ECO:0007669"/>
    <property type="project" value="UniProtKB-SubCell"/>
</dbReference>
<evidence type="ECO:0008006" key="19">
    <source>
        <dbReference type="Google" id="ProtNLM"/>
    </source>
</evidence>
<dbReference type="NCBIfam" id="TIGR04126">
    <property type="entry name" value="PGF_CTERM"/>
    <property type="match status" value="1"/>
</dbReference>
<dbReference type="AlphaFoldDB" id="A0A1J1AD24"/>
<evidence type="ECO:0000256" key="7">
    <source>
        <dbReference type="ARBA" id="ARBA00022601"/>
    </source>
</evidence>
<evidence type="ECO:0000256" key="12">
    <source>
        <dbReference type="ARBA" id="ARBA00023180"/>
    </source>
</evidence>